<dbReference type="Gene3D" id="3.40.50.1460">
    <property type="match status" value="1"/>
</dbReference>
<evidence type="ECO:0000256" key="3">
    <source>
        <dbReference type="PROSITE-ProRule" id="PRU00339"/>
    </source>
</evidence>
<name>X6PBI3_RETFI</name>
<dbReference type="Pfam" id="PF13424">
    <property type="entry name" value="TPR_12"/>
    <property type="match status" value="1"/>
</dbReference>
<dbReference type="PROSITE" id="PS50005">
    <property type="entry name" value="TPR"/>
    <property type="match status" value="1"/>
</dbReference>
<dbReference type="SUPFAM" id="SSF48452">
    <property type="entry name" value="TPR-like"/>
    <property type="match status" value="1"/>
</dbReference>
<keyword evidence="5" id="KW-1185">Reference proteome</keyword>
<keyword evidence="1" id="KW-0677">Repeat</keyword>
<dbReference type="InterPro" id="IPR029030">
    <property type="entry name" value="Caspase-like_dom_sf"/>
</dbReference>
<dbReference type="AlphaFoldDB" id="X6PBI3"/>
<accession>X6PBI3</accession>
<evidence type="ECO:0000256" key="2">
    <source>
        <dbReference type="ARBA" id="ARBA00022803"/>
    </source>
</evidence>
<dbReference type="Gene3D" id="1.25.40.10">
    <property type="entry name" value="Tetratricopeptide repeat domain"/>
    <property type="match status" value="1"/>
</dbReference>
<sequence>MTSKEVFVTIRSKKYRITLTCLQVEALKQKIIEVTKGDEENELVKITDSNNCDIATDERLEQMIEFNELDIYAYFGKKEEQKIKHPLVLLTGSIQYEKQFRLEDVKQDLYLLKELFAMRFGYQVFSIFDSENVSTETITLKDLDQFIDKYNSNDNSINMNDGLIFVWCGHGELEKDNNTLVTSDNQIKDFKDIQDKFRTKNGYFARKPKIFVKITYNQNKMEMEHNQEEDMFEIFVSIPQELTISNLENKQKHNYFMKVFCQVIENDINQSLNFIIKQINTILFGRELFQYTWTDIYLIPRLPNANHNNDKNTLETLDFKKHWNKNWRKSNVEASKLVKEMITKNKQGIIIVAKHLTETKSNFSSSFLHLLLNNKNINKEQFTDYWIYVIKSKMITLDGITIDGNVYAVNCEIQCKGDVNITTQLFYTENCIIDEKLKTNSMKFILWDIKIHCDIPILLQDLEDENENFSRSGNFDDAIIYLQKHLQICTNTFGYFHPYVAISYNLIGFLFDDKHQHDIAIHYYEKGLNILLNIFGLYSSFVSSLYENLGITYNKKGIYDKAIQCFHQSLKIRNQIFEIINTDISDSYWGLAISFENKGEMETAYKYYENAWKTYNTVLGEYNAETLRTKYRIYALSEEINKKGSEK</sequence>
<dbReference type="PANTHER" id="PTHR45641:SF1">
    <property type="entry name" value="AAA+ ATPASE DOMAIN-CONTAINING PROTEIN"/>
    <property type="match status" value="1"/>
</dbReference>
<reference evidence="4 5" key="1">
    <citation type="journal article" date="2013" name="Curr. Biol.">
        <title>The Genome of the Foraminiferan Reticulomyxa filosa.</title>
        <authorList>
            <person name="Glockner G."/>
            <person name="Hulsmann N."/>
            <person name="Schleicher M."/>
            <person name="Noegel A.A."/>
            <person name="Eichinger L."/>
            <person name="Gallinger C."/>
            <person name="Pawlowski J."/>
            <person name="Sierra R."/>
            <person name="Euteneuer U."/>
            <person name="Pillet L."/>
            <person name="Moustafa A."/>
            <person name="Platzer M."/>
            <person name="Groth M."/>
            <person name="Szafranski K."/>
            <person name="Schliwa M."/>
        </authorList>
    </citation>
    <scope>NUCLEOTIDE SEQUENCE [LARGE SCALE GENOMIC DNA]</scope>
</reference>
<evidence type="ECO:0000313" key="4">
    <source>
        <dbReference type="EMBL" id="ETO35546.1"/>
    </source>
</evidence>
<comment type="caution">
    <text evidence="4">The sequence shown here is derived from an EMBL/GenBank/DDBJ whole genome shotgun (WGS) entry which is preliminary data.</text>
</comment>
<keyword evidence="2 3" id="KW-0802">TPR repeat</keyword>
<feature type="repeat" description="TPR" evidence="3">
    <location>
        <begin position="543"/>
        <end position="576"/>
    </location>
</feature>
<evidence type="ECO:0000313" key="5">
    <source>
        <dbReference type="Proteomes" id="UP000023152"/>
    </source>
</evidence>
<dbReference type="SMART" id="SM00028">
    <property type="entry name" value="TPR"/>
    <property type="match status" value="3"/>
</dbReference>
<dbReference type="PANTHER" id="PTHR45641">
    <property type="entry name" value="TETRATRICOPEPTIDE REPEAT PROTEIN (AFU_ORTHOLOGUE AFUA_6G03870)"/>
    <property type="match status" value="1"/>
</dbReference>
<dbReference type="EMBL" id="ASPP01001517">
    <property type="protein sequence ID" value="ETO35546.1"/>
    <property type="molecule type" value="Genomic_DNA"/>
</dbReference>
<dbReference type="InterPro" id="IPR011990">
    <property type="entry name" value="TPR-like_helical_dom_sf"/>
</dbReference>
<dbReference type="Proteomes" id="UP000023152">
    <property type="component" value="Unassembled WGS sequence"/>
</dbReference>
<dbReference type="Pfam" id="PF13181">
    <property type="entry name" value="TPR_8"/>
    <property type="match status" value="1"/>
</dbReference>
<protein>
    <submittedName>
        <fullName evidence="4">Uncharacterized protein</fullName>
    </submittedName>
</protein>
<proteinExistence type="predicted"/>
<organism evidence="4 5">
    <name type="scientific">Reticulomyxa filosa</name>
    <dbReference type="NCBI Taxonomy" id="46433"/>
    <lineage>
        <taxon>Eukaryota</taxon>
        <taxon>Sar</taxon>
        <taxon>Rhizaria</taxon>
        <taxon>Retaria</taxon>
        <taxon>Foraminifera</taxon>
        <taxon>Monothalamids</taxon>
        <taxon>Reticulomyxidae</taxon>
        <taxon>Reticulomyxa</taxon>
    </lineage>
</organism>
<gene>
    <name evidence="4" type="ORF">RFI_01518</name>
</gene>
<dbReference type="SUPFAM" id="SSF52129">
    <property type="entry name" value="Caspase-like"/>
    <property type="match status" value="1"/>
</dbReference>
<dbReference type="InterPro" id="IPR019734">
    <property type="entry name" value="TPR_rpt"/>
</dbReference>
<evidence type="ECO:0000256" key="1">
    <source>
        <dbReference type="ARBA" id="ARBA00022737"/>
    </source>
</evidence>